<name>K1QKK8_MAGGI</name>
<proteinExistence type="predicted"/>
<dbReference type="EMBL" id="JH817187">
    <property type="protein sequence ID" value="EKC22266.1"/>
    <property type="molecule type" value="Genomic_DNA"/>
</dbReference>
<organism evidence="1">
    <name type="scientific">Magallana gigas</name>
    <name type="common">Pacific oyster</name>
    <name type="synonym">Crassostrea gigas</name>
    <dbReference type="NCBI Taxonomy" id="29159"/>
    <lineage>
        <taxon>Eukaryota</taxon>
        <taxon>Metazoa</taxon>
        <taxon>Spiralia</taxon>
        <taxon>Lophotrochozoa</taxon>
        <taxon>Mollusca</taxon>
        <taxon>Bivalvia</taxon>
        <taxon>Autobranchia</taxon>
        <taxon>Pteriomorphia</taxon>
        <taxon>Ostreida</taxon>
        <taxon>Ostreoidea</taxon>
        <taxon>Ostreidae</taxon>
        <taxon>Magallana</taxon>
    </lineage>
</organism>
<dbReference type="AlphaFoldDB" id="K1QKK8"/>
<sequence length="105" mass="11590">MAVFCKRGLIGINKLVYCILTSRGTPFSVDRVEISPRPDKCVLELIPTTKRPQTTQSTSRVPLHTGERVRALASQVVDPYGIIAKIPTKGFKGKPSEIFARAEVH</sequence>
<evidence type="ECO:0000313" key="1">
    <source>
        <dbReference type="EMBL" id="EKC22266.1"/>
    </source>
</evidence>
<reference evidence="1" key="1">
    <citation type="journal article" date="2012" name="Nature">
        <title>The oyster genome reveals stress adaptation and complexity of shell formation.</title>
        <authorList>
            <person name="Zhang G."/>
            <person name="Fang X."/>
            <person name="Guo X."/>
            <person name="Li L."/>
            <person name="Luo R."/>
            <person name="Xu F."/>
            <person name="Yang P."/>
            <person name="Zhang L."/>
            <person name="Wang X."/>
            <person name="Qi H."/>
            <person name="Xiong Z."/>
            <person name="Que H."/>
            <person name="Xie Y."/>
            <person name="Holland P.W."/>
            <person name="Paps J."/>
            <person name="Zhu Y."/>
            <person name="Wu F."/>
            <person name="Chen Y."/>
            <person name="Wang J."/>
            <person name="Peng C."/>
            <person name="Meng J."/>
            <person name="Yang L."/>
            <person name="Liu J."/>
            <person name="Wen B."/>
            <person name="Zhang N."/>
            <person name="Huang Z."/>
            <person name="Zhu Q."/>
            <person name="Feng Y."/>
            <person name="Mount A."/>
            <person name="Hedgecock D."/>
            <person name="Xu Z."/>
            <person name="Liu Y."/>
            <person name="Domazet-Loso T."/>
            <person name="Du Y."/>
            <person name="Sun X."/>
            <person name="Zhang S."/>
            <person name="Liu B."/>
            <person name="Cheng P."/>
            <person name="Jiang X."/>
            <person name="Li J."/>
            <person name="Fan D."/>
            <person name="Wang W."/>
            <person name="Fu W."/>
            <person name="Wang T."/>
            <person name="Wang B."/>
            <person name="Zhang J."/>
            <person name="Peng Z."/>
            <person name="Li Y."/>
            <person name="Li N."/>
            <person name="Wang J."/>
            <person name="Chen M."/>
            <person name="He Y."/>
            <person name="Tan F."/>
            <person name="Song X."/>
            <person name="Zheng Q."/>
            <person name="Huang R."/>
            <person name="Yang H."/>
            <person name="Du X."/>
            <person name="Chen L."/>
            <person name="Yang M."/>
            <person name="Gaffney P.M."/>
            <person name="Wang S."/>
            <person name="Luo L."/>
            <person name="She Z."/>
            <person name="Ming Y."/>
            <person name="Huang W."/>
            <person name="Zhang S."/>
            <person name="Huang B."/>
            <person name="Zhang Y."/>
            <person name="Qu T."/>
            <person name="Ni P."/>
            <person name="Miao G."/>
            <person name="Wang J."/>
            <person name="Wang Q."/>
            <person name="Steinberg C.E."/>
            <person name="Wang H."/>
            <person name="Li N."/>
            <person name="Qian L."/>
            <person name="Zhang G."/>
            <person name="Li Y."/>
            <person name="Yang H."/>
            <person name="Liu X."/>
            <person name="Wang J."/>
            <person name="Yin Y."/>
            <person name="Wang J."/>
        </authorList>
    </citation>
    <scope>NUCLEOTIDE SEQUENCE [LARGE SCALE GENOMIC DNA]</scope>
    <source>
        <strain evidence="1">05x7-T-G4-1.051#20</strain>
    </source>
</reference>
<accession>K1QKK8</accession>
<protein>
    <submittedName>
        <fullName evidence="1">Uncharacterized protein</fullName>
    </submittedName>
</protein>
<dbReference type="InParanoid" id="K1QKK8"/>
<gene>
    <name evidence="1" type="ORF">CGI_10002562</name>
</gene>
<dbReference type="HOGENOM" id="CLU_2239166_0_0_1"/>